<sequence>MNPPVPSGVVSSDTVVIAFVFELYERRFDLRLGGISIFVTICNEIVQITPSSNKMTSKEEGCKSNYTLLRTCNDIIERRARGAGSLWVVTENNPCLVSSQHESKGLLAIHSKVEPVGMHGECSRAAAVVGGRDTKWKLLFY</sequence>
<gene>
    <name evidence="1" type="ORF">AVEN_83995_1</name>
</gene>
<organism evidence="1 2">
    <name type="scientific">Araneus ventricosus</name>
    <name type="common">Orbweaver spider</name>
    <name type="synonym">Epeira ventricosa</name>
    <dbReference type="NCBI Taxonomy" id="182803"/>
    <lineage>
        <taxon>Eukaryota</taxon>
        <taxon>Metazoa</taxon>
        <taxon>Ecdysozoa</taxon>
        <taxon>Arthropoda</taxon>
        <taxon>Chelicerata</taxon>
        <taxon>Arachnida</taxon>
        <taxon>Araneae</taxon>
        <taxon>Araneomorphae</taxon>
        <taxon>Entelegynae</taxon>
        <taxon>Araneoidea</taxon>
        <taxon>Araneidae</taxon>
        <taxon>Araneus</taxon>
    </lineage>
</organism>
<dbReference type="Proteomes" id="UP000499080">
    <property type="component" value="Unassembled WGS sequence"/>
</dbReference>
<reference evidence="1 2" key="1">
    <citation type="journal article" date="2019" name="Sci. Rep.">
        <title>Orb-weaving spider Araneus ventricosus genome elucidates the spidroin gene catalogue.</title>
        <authorList>
            <person name="Kono N."/>
            <person name="Nakamura H."/>
            <person name="Ohtoshi R."/>
            <person name="Moran D.A.P."/>
            <person name="Shinohara A."/>
            <person name="Yoshida Y."/>
            <person name="Fujiwara M."/>
            <person name="Mori M."/>
            <person name="Tomita M."/>
            <person name="Arakawa K."/>
        </authorList>
    </citation>
    <scope>NUCLEOTIDE SEQUENCE [LARGE SCALE GENOMIC DNA]</scope>
</reference>
<evidence type="ECO:0000313" key="2">
    <source>
        <dbReference type="Proteomes" id="UP000499080"/>
    </source>
</evidence>
<dbReference type="EMBL" id="BGPR01000104">
    <property type="protein sequence ID" value="GBL94682.1"/>
    <property type="molecule type" value="Genomic_DNA"/>
</dbReference>
<evidence type="ECO:0000313" key="1">
    <source>
        <dbReference type="EMBL" id="GBL94682.1"/>
    </source>
</evidence>
<accession>A0A4Y2BR74</accession>
<name>A0A4Y2BR74_ARAVE</name>
<proteinExistence type="predicted"/>
<dbReference type="AlphaFoldDB" id="A0A4Y2BR74"/>
<protein>
    <submittedName>
        <fullName evidence="1">Uncharacterized protein</fullName>
    </submittedName>
</protein>
<comment type="caution">
    <text evidence="1">The sequence shown here is derived from an EMBL/GenBank/DDBJ whole genome shotgun (WGS) entry which is preliminary data.</text>
</comment>
<keyword evidence="2" id="KW-1185">Reference proteome</keyword>